<dbReference type="EMBL" id="JBHSFI010000002">
    <property type="protein sequence ID" value="MFC4627360.1"/>
    <property type="molecule type" value="Genomic_DNA"/>
</dbReference>
<accession>A0ABV9HCR2</accession>
<feature type="compositionally biased region" description="Basic residues" evidence="1">
    <location>
        <begin position="154"/>
        <end position="165"/>
    </location>
</feature>
<comment type="caution">
    <text evidence="2">The sequence shown here is derived from an EMBL/GenBank/DDBJ whole genome shotgun (WGS) entry which is preliminary data.</text>
</comment>
<keyword evidence="3" id="KW-1185">Reference proteome</keyword>
<feature type="region of interest" description="Disordered" evidence="1">
    <location>
        <begin position="126"/>
        <end position="165"/>
    </location>
</feature>
<evidence type="ECO:0000256" key="1">
    <source>
        <dbReference type="SAM" id="MobiDB-lite"/>
    </source>
</evidence>
<reference evidence="3" key="1">
    <citation type="journal article" date="2019" name="Int. J. Syst. Evol. Microbiol.">
        <title>The Global Catalogue of Microorganisms (GCM) 10K type strain sequencing project: providing services to taxonomists for standard genome sequencing and annotation.</title>
        <authorList>
            <consortium name="The Broad Institute Genomics Platform"/>
            <consortium name="The Broad Institute Genome Sequencing Center for Infectious Disease"/>
            <person name="Wu L."/>
            <person name="Ma J."/>
        </authorList>
    </citation>
    <scope>NUCLEOTIDE SEQUENCE [LARGE SCALE GENOMIC DNA]</scope>
    <source>
        <strain evidence="3">CCUG 42722</strain>
    </source>
</reference>
<gene>
    <name evidence="2" type="ORF">ACFO6V_03885</name>
</gene>
<evidence type="ECO:0000313" key="3">
    <source>
        <dbReference type="Proteomes" id="UP001596011"/>
    </source>
</evidence>
<protein>
    <submittedName>
        <fullName evidence="2">Uncharacterized protein</fullName>
    </submittedName>
</protein>
<name>A0ABV9HCR2_9MICO</name>
<proteinExistence type="predicted"/>
<feature type="compositionally biased region" description="Low complexity" evidence="1">
    <location>
        <begin position="126"/>
        <end position="153"/>
    </location>
</feature>
<organism evidence="2 3">
    <name type="scientific">Promicromonospora alba</name>
    <dbReference type="NCBI Taxonomy" id="1616110"/>
    <lineage>
        <taxon>Bacteria</taxon>
        <taxon>Bacillati</taxon>
        <taxon>Actinomycetota</taxon>
        <taxon>Actinomycetes</taxon>
        <taxon>Micrococcales</taxon>
        <taxon>Promicromonosporaceae</taxon>
        <taxon>Promicromonospora</taxon>
    </lineage>
</organism>
<evidence type="ECO:0000313" key="2">
    <source>
        <dbReference type="EMBL" id="MFC4627360.1"/>
    </source>
</evidence>
<dbReference type="RefSeq" id="WP_377132425.1">
    <property type="nucleotide sequence ID" value="NZ_JBHSFI010000002.1"/>
</dbReference>
<sequence>MSQVAQVGTVYQTSQELLAADLPHLSVALDASGYAVQRDVDGNWYSVSSVGPADLAEVYTLIHLPARPLPTSYGSVVIIDNGTPFMRRWDAATDERFGNEHWIGPDGATVTGEHLRRLGIARAWDAGTGTSSSTGSSAGSGASNGVSNGTGTRSRSRATRHSPTH</sequence>
<dbReference type="Proteomes" id="UP001596011">
    <property type="component" value="Unassembled WGS sequence"/>
</dbReference>